<dbReference type="InterPro" id="IPR039569">
    <property type="entry name" value="FAS1-like_DH_region"/>
</dbReference>
<protein>
    <recommendedName>
        <fullName evidence="1">FAS1-like dehydratase domain-containing protein</fullName>
    </recommendedName>
</protein>
<name>A0ABQ0IMT8_9ACTN</name>
<dbReference type="InterPro" id="IPR029069">
    <property type="entry name" value="HotDog_dom_sf"/>
</dbReference>
<dbReference type="RefSeq" id="WP_006900936.1">
    <property type="nucleotide sequence ID" value="NZ_BAOQ01000025.1"/>
</dbReference>
<reference evidence="2 3" key="1">
    <citation type="submission" date="2013-02" db="EMBL/GenBank/DDBJ databases">
        <title>Whole genome shotgun sequence of Gordonia paraffinivorans NBRC 108238.</title>
        <authorList>
            <person name="Isaki-Nakamura S."/>
            <person name="Hosoyama A."/>
            <person name="Tsuchikane K."/>
            <person name="Ando Y."/>
            <person name="Baba S."/>
            <person name="Ohji S."/>
            <person name="Hamada M."/>
            <person name="Tamura T."/>
            <person name="Yamazoe A."/>
            <person name="Yamazaki S."/>
            <person name="Fujita N."/>
        </authorList>
    </citation>
    <scope>NUCLEOTIDE SEQUENCE [LARGE SCALE GENOMIC DNA]</scope>
    <source>
        <strain evidence="2 3">NBRC 108238</strain>
    </source>
</reference>
<organism evidence="2 3">
    <name type="scientific">Gordonia paraffinivorans NBRC 108238</name>
    <dbReference type="NCBI Taxonomy" id="1223543"/>
    <lineage>
        <taxon>Bacteria</taxon>
        <taxon>Bacillati</taxon>
        <taxon>Actinomycetota</taxon>
        <taxon>Actinomycetes</taxon>
        <taxon>Mycobacteriales</taxon>
        <taxon>Gordoniaceae</taxon>
        <taxon>Gordonia</taxon>
    </lineage>
</organism>
<dbReference type="EMBL" id="BAOQ01000025">
    <property type="protein sequence ID" value="GAC84708.1"/>
    <property type="molecule type" value="Genomic_DNA"/>
</dbReference>
<dbReference type="Proteomes" id="UP000035021">
    <property type="component" value="Unassembled WGS sequence"/>
</dbReference>
<accession>A0ABQ0IMT8</accession>
<evidence type="ECO:0000313" key="3">
    <source>
        <dbReference type="Proteomes" id="UP000035021"/>
    </source>
</evidence>
<feature type="domain" description="FAS1-like dehydratase" evidence="1">
    <location>
        <begin position="93"/>
        <end position="150"/>
    </location>
</feature>
<dbReference type="SUPFAM" id="SSF54637">
    <property type="entry name" value="Thioesterase/thiol ester dehydrase-isomerase"/>
    <property type="match status" value="1"/>
</dbReference>
<sequence>MTGTRPSAVERDGSTSTPAELIDIAVLKQSLEGRELPGASITIEPYQSVLADYALEADADDSGDAHPLWGLVLSLRGMGITVVELCALAAQRPQDVLLFGNCEVIQHRPLRVGATIDVTASIESVSRKETRHGGHLDFVTVRTAFHDKDNSLAGPVGEVANGFIFKRGA</sequence>
<dbReference type="Pfam" id="PF13452">
    <property type="entry name" value="FAS1_DH_region"/>
    <property type="match status" value="1"/>
</dbReference>
<gene>
    <name evidence="2" type="ORF">GP2_025_00270</name>
</gene>
<proteinExistence type="predicted"/>
<comment type="caution">
    <text evidence="2">The sequence shown here is derived from an EMBL/GenBank/DDBJ whole genome shotgun (WGS) entry which is preliminary data.</text>
</comment>
<dbReference type="Gene3D" id="3.10.129.10">
    <property type="entry name" value="Hotdog Thioesterase"/>
    <property type="match status" value="1"/>
</dbReference>
<evidence type="ECO:0000313" key="2">
    <source>
        <dbReference type="EMBL" id="GAC84708.1"/>
    </source>
</evidence>
<evidence type="ECO:0000259" key="1">
    <source>
        <dbReference type="Pfam" id="PF13452"/>
    </source>
</evidence>
<keyword evidence="3" id="KW-1185">Reference proteome</keyword>